<dbReference type="InterPro" id="IPR018712">
    <property type="entry name" value="Tle1-like_cat"/>
</dbReference>
<reference evidence="5 6" key="1">
    <citation type="submission" date="2020-08" db="EMBL/GenBank/DDBJ databases">
        <title>Functional genomics of gut bacteria from endangered species of beetles.</title>
        <authorList>
            <person name="Carlos-Shanley C."/>
        </authorList>
    </citation>
    <scope>NUCLEOTIDE SEQUENCE [LARGE SCALE GENOMIC DNA]</scope>
    <source>
        <strain evidence="5 6">S00239</strain>
    </source>
</reference>
<organism evidence="5 6">
    <name type="scientific">Roseateles oligotrophus</name>
    <dbReference type="NCBI Taxonomy" id="1769250"/>
    <lineage>
        <taxon>Bacteria</taxon>
        <taxon>Pseudomonadati</taxon>
        <taxon>Pseudomonadota</taxon>
        <taxon>Betaproteobacteria</taxon>
        <taxon>Burkholderiales</taxon>
        <taxon>Sphaerotilaceae</taxon>
        <taxon>Roseateles</taxon>
    </lineage>
</organism>
<comment type="caution">
    <text evidence="5">The sequence shown here is derived from an EMBL/GenBank/DDBJ whole genome shotgun (WGS) entry which is preliminary data.</text>
</comment>
<protein>
    <submittedName>
        <fullName evidence="5">RHS repeat-associated protein</fullName>
    </submittedName>
</protein>
<keyword evidence="2" id="KW-0732">Signal</keyword>
<dbReference type="PANTHER" id="PTHR32305">
    <property type="match status" value="1"/>
</dbReference>
<dbReference type="NCBIfam" id="TIGR01643">
    <property type="entry name" value="YD_repeat_2x"/>
    <property type="match status" value="2"/>
</dbReference>
<dbReference type="Proteomes" id="UP000562027">
    <property type="component" value="Unassembled WGS sequence"/>
</dbReference>
<feature type="chain" id="PRO_5032687865" evidence="2">
    <location>
        <begin position="34"/>
        <end position="1814"/>
    </location>
</feature>
<evidence type="ECO:0000313" key="5">
    <source>
        <dbReference type="EMBL" id="MBB4842636.1"/>
    </source>
</evidence>
<evidence type="ECO:0000259" key="4">
    <source>
        <dbReference type="Pfam" id="PF20148"/>
    </source>
</evidence>
<feature type="compositionally biased region" description="Gly residues" evidence="1">
    <location>
        <begin position="53"/>
        <end position="64"/>
    </location>
</feature>
<feature type="domain" description="T6SS Phospholipase effector Tle1-like catalytic" evidence="3">
    <location>
        <begin position="1587"/>
        <end position="1692"/>
    </location>
</feature>
<proteinExistence type="predicted"/>
<feature type="signal peptide" evidence="2">
    <location>
        <begin position="1"/>
        <end position="33"/>
    </location>
</feature>
<feature type="region of interest" description="Disordered" evidence="1">
    <location>
        <begin position="41"/>
        <end position="64"/>
    </location>
</feature>
<dbReference type="Pfam" id="PF09994">
    <property type="entry name" value="T6SS_Tle1-like_cat"/>
    <property type="match status" value="1"/>
</dbReference>
<dbReference type="InterPro" id="IPR045351">
    <property type="entry name" value="DUF6531"/>
</dbReference>
<evidence type="ECO:0000259" key="3">
    <source>
        <dbReference type="Pfam" id="PF09994"/>
    </source>
</evidence>
<dbReference type="InterPro" id="IPR022385">
    <property type="entry name" value="Rhs_assc_core"/>
</dbReference>
<dbReference type="Pfam" id="PF20148">
    <property type="entry name" value="DUF6531"/>
    <property type="match status" value="1"/>
</dbReference>
<dbReference type="PANTHER" id="PTHR32305:SF15">
    <property type="entry name" value="PROTEIN RHSA-RELATED"/>
    <property type="match status" value="1"/>
</dbReference>
<evidence type="ECO:0000313" key="6">
    <source>
        <dbReference type="Proteomes" id="UP000562027"/>
    </source>
</evidence>
<keyword evidence="6" id="KW-1185">Reference proteome</keyword>
<dbReference type="PRINTS" id="PR00394">
    <property type="entry name" value="RHSPROTEIN"/>
</dbReference>
<name>A0A840L3V5_9BURK</name>
<dbReference type="Gene3D" id="2.180.10.10">
    <property type="entry name" value="RHS repeat-associated core"/>
    <property type="match status" value="3"/>
</dbReference>
<dbReference type="RefSeq" id="WP_184297119.1">
    <property type="nucleotide sequence ID" value="NZ_JACHLP010000002.1"/>
</dbReference>
<dbReference type="InterPro" id="IPR006530">
    <property type="entry name" value="YD"/>
</dbReference>
<feature type="domain" description="DUF6531" evidence="4">
    <location>
        <begin position="125"/>
        <end position="198"/>
    </location>
</feature>
<accession>A0A840L3V5</accession>
<dbReference type="NCBIfam" id="TIGR03696">
    <property type="entry name" value="Rhs_assc_core"/>
    <property type="match status" value="1"/>
</dbReference>
<dbReference type="InterPro" id="IPR050708">
    <property type="entry name" value="T6SS_VgrG/RHS"/>
</dbReference>
<dbReference type="EMBL" id="JACHLP010000002">
    <property type="protein sequence ID" value="MBB4842636.1"/>
    <property type="molecule type" value="Genomic_DNA"/>
</dbReference>
<evidence type="ECO:0000256" key="1">
    <source>
        <dbReference type="SAM" id="MobiDB-lite"/>
    </source>
</evidence>
<evidence type="ECO:0000256" key="2">
    <source>
        <dbReference type="SAM" id="SignalP"/>
    </source>
</evidence>
<gene>
    <name evidence="5" type="ORF">HNP55_001151</name>
</gene>
<sequence length="1814" mass="196158">MQSSNWLKQRYKLALISLPLLLLLALSSGAARADILVDPSPSCDPSKQSCVPGSGGGGGGGGGTPCTPARQALGLCTLPTLPPGGGGGGGGGTCSPPGNGNPSCGGAGPASQGGGGGGGVHVGGGNPIHLISGNKYQEETDLAALPGVLGLELKRYYNSLSSNPGLLGVQWRMSYETVLHDLGQQIQIVQADGRRLSFAKQPGRSLCVSPQPGDGQVRIEAGTAGQLRYHWRWPDGRTLSFGGGSQGGQPLQSIRAASGEQVQLSYSPLGDLLSVRDPQGRQLSFVYGRAGAGQRPPLLAIQTPLGRIHYSQDKQGRLSEVAYAFGGETRPGQTATGARLYHYEAEHQAGNPWALTGISLRQPDPQTAQVQTQRLASYAYEASGRAILSSKGQAQQRDAAGQVVAGTGVEQISLHYLSRPLPTEGRPDRSGEVQARSVGKTVLTNSLGQKTELLSAVIGGQYRLLQSLGPGCASCGPTNMSYGYDSAGRLIRASQLDAQGRPLQAELRRYDAQGRLVETARQSYQAGKPQSAQWLQRYAYSDIRYADGSMALGQQPARITQPSVIAGQTRSTELAYNALGQLTRVTERGWSPVDAEGKEAPAALERTTTYRYTTLAGNSLLAEIDGPLANGPKGLPEDSDITRLTWDEKGVAMLALQRPGAAPMRMAYQPGSGRLEQVEDGEGIWTRWSYDDQGRMAQLSSSGPAWARPVVRSISYDELGRPVEMGEGERASGNYRPLLRQAMDVAGRPLWRADAKGVLESYRFDTEGQLLEQGQRSARMALTQQYAYAQGYGQLSSFKDSRGGGFAIDYGPDGQPQRITDLLGRSLLPLPDVQAAADRPLPAHERHDDFGRSVLSLSPDSGRQLRQFDAADRMVAAVDAQGHRAEYAYDPGGRIVTQRVRDSSRSQTQTTMWTYVGSRLVSLEHPEQSERYEYDLRGLRVSKTVTLKLSQGEPYTSLTRYRFDEAGVLQASSLPDGSWLLYERNGQGQVVALKRSRFDAAWLQKLGPAQTLVSELERDLVGLRHAKSGNGISTHALRSREGVLARLIHRHPQAPNDGAGLAMLGLASAHAAGGAKVNEPWFDPSAPGAWGHARDPQALVDRRYLWDAQGNLLLGANLGSAGEAGRTAAQIETQAYAYDGRDRLVAAVRARGAWAQGPNALTEQHSSRWYFDAAGRRRLQQEEVADAADLSTQTLAPAYQAGSHRWLGTQAAAPAQYNANGQATRMGQRSLRWDALGRLLEVREADGVLGAYRYNHRGERVAKATPTGQTHFLYQDRLLSAELDAQGRITRQYVYLADLPIALIDSPQGLPAGAGRSAFSHMLHDAAELLSAWRADSERLVWLHANHLGAVEAATDERAKLIWQADYAEFGKARVSPRVQAGFVLNLRLPGQHWDAETGWHYNDHRYYDPARGEYLTPDPLGTPDGPNAYSYVRANPLRFVDPSGLILFAFDGTGNTEESRTNVYWLRKAYQDNDMSKGTNDAFLARADKPFYIEGPGTGALMDGALAHTLRDRINTQLDRLDTYVKAKWQDEFVDKKQPYSKEAPLSITLDIVGFSRGAAAARDFSNQIIARKKADYFNKKLFGYEAEDSRYNCVDIQLRFMGLFDSVLSTAIGDFNLTVDAAQFQTVAHAVAVNEHRAMFPLESAMGGTAGQVIERGFIGAHSDVGGGYAGAGGDGGDLSDVALNWMWQQAKAAGLKMDDLAAEQRTVSNPILHDETRVLPWALPGMGGLSRDREVRVAGRESPGKSTDPEGGMRYALSQSGGYIRYNPATQVFDPGTGDTREQPCCGNRAGLVDMQKYGEWLRSNLGVVMQ</sequence>